<sequence length="184" mass="21372">MEIGNKDIHYHLVEAAKCQDQAAQFELYNLYVKAMLNVSYRIVNDRDEAEDVIQEAFINVFKNIDKYRGDSTFGAWVKRIVINASINVLKKRKLDFVEMEQADGAIDESEEEVEIALDLSAIKLTIQELPEGFRTVLTLYLLEGYDHKEIGTVLGITESTSKSQFNRAKKRLREILKERYQYER</sequence>
<feature type="domain" description="RNA polymerase sigma-70 region 2" evidence="6">
    <location>
        <begin position="27"/>
        <end position="93"/>
    </location>
</feature>
<keyword evidence="2" id="KW-0805">Transcription regulation</keyword>
<evidence type="ECO:0000256" key="2">
    <source>
        <dbReference type="ARBA" id="ARBA00023015"/>
    </source>
</evidence>
<evidence type="ECO:0000259" key="6">
    <source>
        <dbReference type="Pfam" id="PF04542"/>
    </source>
</evidence>
<evidence type="ECO:0000256" key="4">
    <source>
        <dbReference type="ARBA" id="ARBA00023125"/>
    </source>
</evidence>
<dbReference type="InterPro" id="IPR014284">
    <property type="entry name" value="RNA_pol_sigma-70_dom"/>
</dbReference>
<dbReference type="Pfam" id="PF08281">
    <property type="entry name" value="Sigma70_r4_2"/>
    <property type="match status" value="1"/>
</dbReference>
<keyword evidence="4" id="KW-0238">DNA-binding</keyword>
<dbReference type="InterPro" id="IPR013324">
    <property type="entry name" value="RNA_pol_sigma_r3/r4-like"/>
</dbReference>
<dbReference type="Gene3D" id="1.10.10.10">
    <property type="entry name" value="Winged helix-like DNA-binding domain superfamily/Winged helix DNA-binding domain"/>
    <property type="match status" value="1"/>
</dbReference>
<protein>
    <submittedName>
        <fullName evidence="8">Sigma-70 family RNA polymerase sigma factor</fullName>
    </submittedName>
</protein>
<dbReference type="Gene3D" id="1.10.1740.10">
    <property type="match status" value="1"/>
</dbReference>
<comment type="similarity">
    <text evidence="1">Belongs to the sigma-70 factor family. ECF subfamily.</text>
</comment>
<gene>
    <name evidence="8" type="ORF">N7E81_11520</name>
</gene>
<evidence type="ECO:0000313" key="9">
    <source>
        <dbReference type="Proteomes" id="UP001062165"/>
    </source>
</evidence>
<dbReference type="InterPro" id="IPR013325">
    <property type="entry name" value="RNA_pol_sigma_r2"/>
</dbReference>
<feature type="domain" description="RNA polymerase sigma factor 70 region 4 type 2" evidence="7">
    <location>
        <begin position="121"/>
        <end position="172"/>
    </location>
</feature>
<name>A0ABY6CXB4_9BACT</name>
<dbReference type="RefSeq" id="WP_263049736.1">
    <property type="nucleotide sequence ID" value="NZ_CP106735.1"/>
</dbReference>
<dbReference type="CDD" id="cd06171">
    <property type="entry name" value="Sigma70_r4"/>
    <property type="match status" value="1"/>
</dbReference>
<dbReference type="SUPFAM" id="SSF88659">
    <property type="entry name" value="Sigma3 and sigma4 domains of RNA polymerase sigma factors"/>
    <property type="match status" value="1"/>
</dbReference>
<dbReference type="PANTHER" id="PTHR43133">
    <property type="entry name" value="RNA POLYMERASE ECF-TYPE SIGMA FACTO"/>
    <property type="match status" value="1"/>
</dbReference>
<dbReference type="Proteomes" id="UP001062165">
    <property type="component" value="Chromosome"/>
</dbReference>
<dbReference type="InterPro" id="IPR036388">
    <property type="entry name" value="WH-like_DNA-bd_sf"/>
</dbReference>
<dbReference type="EMBL" id="CP106735">
    <property type="protein sequence ID" value="UXX77989.1"/>
    <property type="molecule type" value="Genomic_DNA"/>
</dbReference>
<proteinExistence type="inferred from homology"/>
<dbReference type="Pfam" id="PF04542">
    <property type="entry name" value="Sigma70_r2"/>
    <property type="match status" value="1"/>
</dbReference>
<dbReference type="PANTHER" id="PTHR43133:SF8">
    <property type="entry name" value="RNA POLYMERASE SIGMA FACTOR HI_1459-RELATED"/>
    <property type="match status" value="1"/>
</dbReference>
<dbReference type="SUPFAM" id="SSF88946">
    <property type="entry name" value="Sigma2 domain of RNA polymerase sigma factors"/>
    <property type="match status" value="1"/>
</dbReference>
<keyword evidence="9" id="KW-1185">Reference proteome</keyword>
<keyword evidence="5" id="KW-0804">Transcription</keyword>
<evidence type="ECO:0000259" key="7">
    <source>
        <dbReference type="Pfam" id="PF08281"/>
    </source>
</evidence>
<evidence type="ECO:0000256" key="5">
    <source>
        <dbReference type="ARBA" id="ARBA00023163"/>
    </source>
</evidence>
<accession>A0ABY6CXB4</accession>
<dbReference type="InterPro" id="IPR013249">
    <property type="entry name" value="RNA_pol_sigma70_r4_t2"/>
</dbReference>
<reference evidence="8" key="1">
    <citation type="submission" date="2022-10" db="EMBL/GenBank/DDBJ databases">
        <title>Comparative genomics and taxonomic characterization of three novel marine species of genus Reichenbachiella exhibiting antioxidant and polysaccharide degradation activities.</title>
        <authorList>
            <person name="Muhammad N."/>
            <person name="Lee Y.-J."/>
            <person name="Ko J."/>
            <person name="Kim S.-G."/>
        </authorList>
    </citation>
    <scope>NUCLEOTIDE SEQUENCE</scope>
    <source>
        <strain evidence="8">Wsw4-B4</strain>
    </source>
</reference>
<evidence type="ECO:0000256" key="3">
    <source>
        <dbReference type="ARBA" id="ARBA00023082"/>
    </source>
</evidence>
<evidence type="ECO:0000256" key="1">
    <source>
        <dbReference type="ARBA" id="ARBA00010641"/>
    </source>
</evidence>
<keyword evidence="3" id="KW-0731">Sigma factor</keyword>
<evidence type="ECO:0000313" key="8">
    <source>
        <dbReference type="EMBL" id="UXX77989.1"/>
    </source>
</evidence>
<dbReference type="NCBIfam" id="TIGR02937">
    <property type="entry name" value="sigma70-ECF"/>
    <property type="match status" value="1"/>
</dbReference>
<dbReference type="InterPro" id="IPR007627">
    <property type="entry name" value="RNA_pol_sigma70_r2"/>
</dbReference>
<organism evidence="8 9">
    <name type="scientific">Reichenbachiella carrageenanivorans</name>
    <dbReference type="NCBI Taxonomy" id="2979869"/>
    <lineage>
        <taxon>Bacteria</taxon>
        <taxon>Pseudomonadati</taxon>
        <taxon>Bacteroidota</taxon>
        <taxon>Cytophagia</taxon>
        <taxon>Cytophagales</taxon>
        <taxon>Reichenbachiellaceae</taxon>
        <taxon>Reichenbachiella</taxon>
    </lineage>
</organism>
<dbReference type="InterPro" id="IPR039425">
    <property type="entry name" value="RNA_pol_sigma-70-like"/>
</dbReference>